<name>A0A2P2QNZ8_RHIMU</name>
<protein>
    <submittedName>
        <fullName evidence="1">Uncharacterized protein</fullName>
    </submittedName>
</protein>
<accession>A0A2P2QNZ8</accession>
<dbReference type="AlphaFoldDB" id="A0A2P2QNZ8"/>
<organism evidence="1">
    <name type="scientific">Rhizophora mucronata</name>
    <name type="common">Asiatic mangrove</name>
    <dbReference type="NCBI Taxonomy" id="61149"/>
    <lineage>
        <taxon>Eukaryota</taxon>
        <taxon>Viridiplantae</taxon>
        <taxon>Streptophyta</taxon>
        <taxon>Embryophyta</taxon>
        <taxon>Tracheophyta</taxon>
        <taxon>Spermatophyta</taxon>
        <taxon>Magnoliopsida</taxon>
        <taxon>eudicotyledons</taxon>
        <taxon>Gunneridae</taxon>
        <taxon>Pentapetalae</taxon>
        <taxon>rosids</taxon>
        <taxon>fabids</taxon>
        <taxon>Malpighiales</taxon>
        <taxon>Rhizophoraceae</taxon>
        <taxon>Rhizophora</taxon>
    </lineage>
</organism>
<reference evidence="1" key="1">
    <citation type="submission" date="2018-02" db="EMBL/GenBank/DDBJ databases">
        <title>Rhizophora mucronata_Transcriptome.</title>
        <authorList>
            <person name="Meera S.P."/>
            <person name="Sreeshan A."/>
            <person name="Augustine A."/>
        </authorList>
    </citation>
    <scope>NUCLEOTIDE SEQUENCE</scope>
    <source>
        <tissue evidence="1">Leaf</tissue>
    </source>
</reference>
<evidence type="ECO:0000313" key="1">
    <source>
        <dbReference type="EMBL" id="MBX68614.1"/>
    </source>
</evidence>
<dbReference type="EMBL" id="GGEC01088130">
    <property type="protein sequence ID" value="MBX68614.1"/>
    <property type="molecule type" value="Transcribed_RNA"/>
</dbReference>
<sequence length="52" mass="6009">MITTIAYSFQLDMLTFLFFLALSIHPFHIHSGCFLEFVFPWSSNLGRGHGIF</sequence>
<proteinExistence type="predicted"/>